<keyword evidence="2" id="KW-0811">Translocation</keyword>
<evidence type="ECO:0000313" key="4">
    <source>
        <dbReference type="EMBL" id="KAL1374443.1"/>
    </source>
</evidence>
<protein>
    <recommendedName>
        <fullName evidence="3">SecA family profile domain-containing protein</fullName>
    </recommendedName>
</protein>
<accession>A0ABD1CDN3</accession>
<dbReference type="EMBL" id="JBEHCU010013369">
    <property type="protein sequence ID" value="KAL1374443.1"/>
    <property type="molecule type" value="Genomic_DNA"/>
</dbReference>
<dbReference type="InterPro" id="IPR000185">
    <property type="entry name" value="SecA"/>
</dbReference>
<dbReference type="InterPro" id="IPR014018">
    <property type="entry name" value="SecA_motor_DEAD"/>
</dbReference>
<dbReference type="Gene3D" id="3.40.50.300">
    <property type="entry name" value="P-loop containing nucleotide triphosphate hydrolases"/>
    <property type="match status" value="1"/>
</dbReference>
<feature type="domain" description="SecA family profile" evidence="3">
    <location>
        <begin position="1"/>
        <end position="230"/>
    </location>
</feature>
<dbReference type="SUPFAM" id="SSF52540">
    <property type="entry name" value="P-loop containing nucleoside triphosphate hydrolases"/>
    <property type="match status" value="1"/>
</dbReference>
<dbReference type="GO" id="GO:0015031">
    <property type="term" value="P:protein transport"/>
    <property type="evidence" value="ECO:0007669"/>
    <property type="project" value="UniProtKB-KW"/>
</dbReference>
<dbReference type="PANTHER" id="PTHR30612">
    <property type="entry name" value="SECA INNER MEMBRANE COMPONENT OF SEC PROTEIN SECRETION SYSTEM"/>
    <property type="match status" value="1"/>
</dbReference>
<evidence type="ECO:0000256" key="2">
    <source>
        <dbReference type="ARBA" id="ARBA00023010"/>
    </source>
</evidence>
<comment type="caution">
    <text evidence="4">The sequence shown here is derived from an EMBL/GenBank/DDBJ whole genome shotgun (WGS) entry which is preliminary data.</text>
</comment>
<evidence type="ECO:0000256" key="1">
    <source>
        <dbReference type="ARBA" id="ARBA00022927"/>
    </source>
</evidence>
<reference evidence="4 5" key="1">
    <citation type="submission" date="2024-05" db="EMBL/GenBank/DDBJ databases">
        <title>Culex pipiens pipiens assembly and annotation.</title>
        <authorList>
            <person name="Alout H."/>
            <person name="Durand T."/>
        </authorList>
    </citation>
    <scope>NUCLEOTIDE SEQUENCE [LARGE SCALE GENOMIC DNA]</scope>
    <source>
        <strain evidence="4">HA-2024</strain>
        <tissue evidence="4">Whole body</tissue>
    </source>
</reference>
<gene>
    <name evidence="4" type="ORF">pipiens_001112</name>
</gene>
<dbReference type="PANTHER" id="PTHR30612:SF0">
    <property type="entry name" value="CHLOROPLAST PROTEIN-TRANSPORTING ATPASE"/>
    <property type="match status" value="1"/>
</dbReference>
<keyword evidence="5" id="KW-1185">Reference proteome</keyword>
<evidence type="ECO:0000313" key="5">
    <source>
        <dbReference type="Proteomes" id="UP001562425"/>
    </source>
</evidence>
<name>A0ABD1CDN3_CULPP</name>
<dbReference type="InterPro" id="IPR027417">
    <property type="entry name" value="P-loop_NTPase"/>
</dbReference>
<dbReference type="PROSITE" id="PS51196">
    <property type="entry name" value="SECA_MOTOR_DEAD"/>
    <property type="match status" value="1"/>
</dbReference>
<organism evidence="4 5">
    <name type="scientific">Culex pipiens pipiens</name>
    <name type="common">Northern house mosquito</name>
    <dbReference type="NCBI Taxonomy" id="38569"/>
    <lineage>
        <taxon>Eukaryota</taxon>
        <taxon>Metazoa</taxon>
        <taxon>Ecdysozoa</taxon>
        <taxon>Arthropoda</taxon>
        <taxon>Hexapoda</taxon>
        <taxon>Insecta</taxon>
        <taxon>Pterygota</taxon>
        <taxon>Neoptera</taxon>
        <taxon>Endopterygota</taxon>
        <taxon>Diptera</taxon>
        <taxon>Nematocera</taxon>
        <taxon>Culicoidea</taxon>
        <taxon>Culicidae</taxon>
        <taxon>Culicinae</taxon>
        <taxon>Culicini</taxon>
        <taxon>Culex</taxon>
        <taxon>Culex</taxon>
    </lineage>
</organism>
<keyword evidence="1" id="KW-0653">Protein transport</keyword>
<keyword evidence="1" id="KW-0813">Transport</keyword>
<sequence>MLPKAYPLILGVTGTLTSLNQYEKAAIDRLYNINRSSIMPSFFGCSNLAFNPEENFTHLATKPLWMGKIFTQAHAAVGANRAVIIFFYDDTLLEEFRAQYCGQFDRLQVLTENTEEDKHEHLISEAGVAKTVTLATRGMGRGVDYKSSVAVEKNGGVHVIQSFFSLDVKEETQIRGRTARKDNRGSYELIVLDEHLKTQQLIEAGQQEVTYAGLDVARTKIALKENKDIEVSIEKNTNNHLTTLAYLQSFFKAPKLLIVQRIKGSTADFSKVDLTSAYVTRVTVRERE</sequence>
<dbReference type="AlphaFoldDB" id="A0ABD1CDN3"/>
<dbReference type="Proteomes" id="UP001562425">
    <property type="component" value="Unassembled WGS sequence"/>
</dbReference>
<evidence type="ECO:0000259" key="3">
    <source>
        <dbReference type="PROSITE" id="PS51196"/>
    </source>
</evidence>
<proteinExistence type="predicted"/>